<dbReference type="EMBL" id="JARO02000990">
    <property type="protein sequence ID" value="KPP76800.1"/>
    <property type="molecule type" value="Genomic_DNA"/>
</dbReference>
<evidence type="ECO:0000313" key="6">
    <source>
        <dbReference type="EMBL" id="KPP76800.1"/>
    </source>
</evidence>
<feature type="short sequence motif" description="GXGXXG" evidence="4">
    <location>
        <begin position="119"/>
        <end position="124"/>
    </location>
</feature>
<gene>
    <name evidence="6" type="ORF">Z043_103827</name>
</gene>
<organism evidence="6 7">
    <name type="scientific">Scleropages formosus</name>
    <name type="common">Asian bonytongue</name>
    <name type="synonym">Osteoglossum formosum</name>
    <dbReference type="NCBI Taxonomy" id="113540"/>
    <lineage>
        <taxon>Eukaryota</taxon>
        <taxon>Metazoa</taxon>
        <taxon>Chordata</taxon>
        <taxon>Craniata</taxon>
        <taxon>Vertebrata</taxon>
        <taxon>Euteleostomi</taxon>
        <taxon>Actinopterygii</taxon>
        <taxon>Neopterygii</taxon>
        <taxon>Teleostei</taxon>
        <taxon>Osteoglossocephala</taxon>
        <taxon>Osteoglossomorpha</taxon>
        <taxon>Osteoglossiformes</taxon>
        <taxon>Osteoglossidae</taxon>
        <taxon>Scleropages</taxon>
    </lineage>
</organism>
<dbReference type="GO" id="GO:0016020">
    <property type="term" value="C:membrane"/>
    <property type="evidence" value="ECO:0007669"/>
    <property type="project" value="TreeGrafter"/>
</dbReference>
<dbReference type="InterPro" id="IPR002641">
    <property type="entry name" value="PNPLA_dom"/>
</dbReference>
<feature type="domain" description="PNPLA" evidence="5">
    <location>
        <begin position="115"/>
        <end position="284"/>
    </location>
</feature>
<dbReference type="GO" id="GO:0004806">
    <property type="term" value="F:triacylglycerol lipase activity"/>
    <property type="evidence" value="ECO:0007669"/>
    <property type="project" value="UniProtKB-EC"/>
</dbReference>
<evidence type="ECO:0000256" key="1">
    <source>
        <dbReference type="ARBA" id="ARBA00013279"/>
    </source>
</evidence>
<dbReference type="STRING" id="113540.ENSSFOP00015035447"/>
<dbReference type="FunFam" id="3.40.1090.10:FF:000003">
    <property type="entry name" value="Patatin-like phospholipase domain-containing protein 2"/>
    <property type="match status" value="1"/>
</dbReference>
<name>A0A0P7V585_SCLFO</name>
<dbReference type="InterPro" id="IPR033562">
    <property type="entry name" value="PLPL"/>
</dbReference>
<keyword evidence="2 4" id="KW-0378">Hydrolase</keyword>
<feature type="active site" description="Nucleophile" evidence="4">
    <location>
        <position position="152"/>
    </location>
</feature>
<dbReference type="CDD" id="cd07220">
    <property type="entry name" value="Pat_PNPLA2"/>
    <property type="match status" value="1"/>
</dbReference>
<dbReference type="GO" id="GO:0005811">
    <property type="term" value="C:lipid droplet"/>
    <property type="evidence" value="ECO:0007669"/>
    <property type="project" value="TreeGrafter"/>
</dbReference>
<evidence type="ECO:0000256" key="4">
    <source>
        <dbReference type="PROSITE-ProRule" id="PRU01161"/>
    </source>
</evidence>
<dbReference type="GO" id="GO:0010898">
    <property type="term" value="P:positive regulation of triglyceride catabolic process"/>
    <property type="evidence" value="ECO:0007669"/>
    <property type="project" value="InterPro"/>
</dbReference>
<dbReference type="InterPro" id="IPR033903">
    <property type="entry name" value="PNPLA2"/>
</dbReference>
<evidence type="ECO:0000256" key="2">
    <source>
        <dbReference type="ARBA" id="ARBA00022801"/>
    </source>
</evidence>
<dbReference type="Proteomes" id="UP000034805">
    <property type="component" value="Unassembled WGS sequence"/>
</dbReference>
<keyword evidence="3 4" id="KW-0443">Lipid metabolism</keyword>
<dbReference type="InterPro" id="IPR016035">
    <property type="entry name" value="Acyl_Trfase/lysoPLipase"/>
</dbReference>
<sequence>SCGVKERCCDGDSHSVCGRGGEEEEEEEVTREHRWAARFLPLVEPAWVRVSRLAQDPLCPQVKKDQVQELLMHARQHLLYELVARSSRVTIVNSQVTERFRSTAAMFDLEGGWSISFAGCGFLGVYHIGVASCLLERAPYLVEGASKIYGASAGALTAAMLTTHASVDRCCDDVLILAREARRRTLGPLHPSFQCMKVIRMGLERDMPTDAHLHASGRLCVSLTRVSDGENVLVSQFDNREELIQALICSCFVPMYCGLIPPALKGVRYVDGGMSDNLPRYKMRNTITVSPFSGESDICPKDSSSNFHELRVTNTSIQMNMANMYRLSRALFPPEPQILAEMCQNGYKDALRFLKQNNLLRVARPSASLRVTETTHTATVCCCFSVAKTDESLAGESVAPESTKAWVLRRLRHLRKQHWCRDEQLVNCLPPLLRRVFMEACREKHSLYAQVTDMLAMRVVSYVLLPCTLPVESAYSVTRRFLDWMPDVSEDMNWLRGVAGNVYQQLWKGSKASLRKCVSMPAALNVTLLQLHKEQDGHRCVSSTDLHSYCLDPLSALTRALTP</sequence>
<keyword evidence="4" id="KW-0442">Lipid degradation</keyword>
<dbReference type="GO" id="GO:0055088">
    <property type="term" value="P:lipid homeostasis"/>
    <property type="evidence" value="ECO:0007669"/>
    <property type="project" value="TreeGrafter"/>
</dbReference>
<dbReference type="Pfam" id="PF01734">
    <property type="entry name" value="Patatin"/>
    <property type="match status" value="1"/>
</dbReference>
<dbReference type="GO" id="GO:0019433">
    <property type="term" value="P:triglyceride catabolic process"/>
    <property type="evidence" value="ECO:0007669"/>
    <property type="project" value="TreeGrafter"/>
</dbReference>
<feature type="active site" description="Proton acceptor" evidence="4">
    <location>
        <position position="271"/>
    </location>
</feature>
<protein>
    <recommendedName>
        <fullName evidence="1">triacylglycerol lipase</fullName>
        <ecNumber evidence="1">3.1.1.3</ecNumber>
    </recommendedName>
</protein>
<comment type="caution">
    <text evidence="6">The sequence shown here is derived from an EMBL/GenBank/DDBJ whole genome shotgun (WGS) entry which is preliminary data.</text>
</comment>
<dbReference type="PROSITE" id="PS51635">
    <property type="entry name" value="PNPLA"/>
    <property type="match status" value="1"/>
</dbReference>
<dbReference type="SUPFAM" id="SSF52151">
    <property type="entry name" value="FabD/lysophospholipase-like"/>
    <property type="match status" value="1"/>
</dbReference>
<dbReference type="PANTHER" id="PTHR12406:SF22">
    <property type="entry name" value="1-ACYLGLYCEROL-3-PHOSPHATE O-ACYLTRANSFERASE PNPLA3"/>
    <property type="match status" value="1"/>
</dbReference>
<dbReference type="EC" id="3.1.1.3" evidence="1"/>
<dbReference type="AlphaFoldDB" id="A0A0P7V585"/>
<accession>A0A0P7V585</accession>
<evidence type="ECO:0000256" key="3">
    <source>
        <dbReference type="ARBA" id="ARBA00023098"/>
    </source>
</evidence>
<feature type="short sequence motif" description="DGA/G" evidence="4">
    <location>
        <begin position="271"/>
        <end position="273"/>
    </location>
</feature>
<dbReference type="PANTHER" id="PTHR12406">
    <property type="entry name" value="CALCIUM-INDEPENDENT PHOSPHOLIPASE A2 IPLA2 -RELATED"/>
    <property type="match status" value="1"/>
</dbReference>
<dbReference type="Gene3D" id="3.40.1090.10">
    <property type="entry name" value="Cytosolic phospholipase A2 catalytic domain"/>
    <property type="match status" value="2"/>
</dbReference>
<evidence type="ECO:0000259" key="5">
    <source>
        <dbReference type="PROSITE" id="PS51635"/>
    </source>
</evidence>
<proteinExistence type="predicted"/>
<evidence type="ECO:0000313" key="7">
    <source>
        <dbReference type="Proteomes" id="UP000034805"/>
    </source>
</evidence>
<feature type="short sequence motif" description="GXSXG" evidence="4">
    <location>
        <begin position="150"/>
        <end position="154"/>
    </location>
</feature>
<dbReference type="GO" id="GO:0005737">
    <property type="term" value="C:cytoplasm"/>
    <property type="evidence" value="ECO:0007669"/>
    <property type="project" value="TreeGrafter"/>
</dbReference>
<reference evidence="6 7" key="1">
    <citation type="submission" date="2015-08" db="EMBL/GenBank/DDBJ databases">
        <title>The genome of the Asian arowana (Scleropages formosus).</title>
        <authorList>
            <person name="Tan M.H."/>
            <person name="Gan H.M."/>
            <person name="Croft L.J."/>
            <person name="Austin C.M."/>
        </authorList>
    </citation>
    <scope>NUCLEOTIDE SEQUENCE [LARGE SCALE GENOMIC DNA]</scope>
    <source>
        <strain evidence="6">Aro1</strain>
    </source>
</reference>
<feature type="non-terminal residue" evidence="6">
    <location>
        <position position="1"/>
    </location>
</feature>